<dbReference type="InterPro" id="IPR006976">
    <property type="entry name" value="VanZ-like"/>
</dbReference>
<sequence>MCTNLLRMAQVWAHWHTVLITTAALVPLTLLIVAGLVRRRSRAGVPRGRAWRWSLAEGAMVLGTLPWVWMTMTPQQVPPDTTLLYLVPLSDLGQQFTMPLPWVVAQIGGNLLVFFALGAGAPVRFAALASPVRLLLLGAGCSLAIEVTQLLFVANRVCSVDDVLVNAAGCLLGGLVTRLWWARPRVPVPA</sequence>
<feature type="transmembrane region" description="Helical" evidence="1">
    <location>
        <begin position="163"/>
        <end position="181"/>
    </location>
</feature>
<gene>
    <name evidence="3" type="ORF">Cco03nite_77470</name>
</gene>
<organism evidence="3 4">
    <name type="scientific">Catellatospora coxensis</name>
    <dbReference type="NCBI Taxonomy" id="310354"/>
    <lineage>
        <taxon>Bacteria</taxon>
        <taxon>Bacillati</taxon>
        <taxon>Actinomycetota</taxon>
        <taxon>Actinomycetes</taxon>
        <taxon>Micromonosporales</taxon>
        <taxon>Micromonosporaceae</taxon>
        <taxon>Catellatospora</taxon>
    </lineage>
</organism>
<dbReference type="PANTHER" id="PTHR36834">
    <property type="entry name" value="MEMBRANE PROTEIN-RELATED"/>
    <property type="match status" value="1"/>
</dbReference>
<accession>A0A8J3L2X3</accession>
<feature type="transmembrane region" description="Helical" evidence="1">
    <location>
        <begin position="134"/>
        <end position="157"/>
    </location>
</feature>
<feature type="transmembrane region" description="Helical" evidence="1">
    <location>
        <begin position="100"/>
        <end position="122"/>
    </location>
</feature>
<reference evidence="3 4" key="1">
    <citation type="submission" date="2021-01" db="EMBL/GenBank/DDBJ databases">
        <title>Whole genome shotgun sequence of Catellatospora coxensis NBRC 107359.</title>
        <authorList>
            <person name="Komaki H."/>
            <person name="Tamura T."/>
        </authorList>
    </citation>
    <scope>NUCLEOTIDE SEQUENCE [LARGE SCALE GENOMIC DNA]</scope>
    <source>
        <strain evidence="3 4">NBRC 107359</strain>
    </source>
</reference>
<evidence type="ECO:0000313" key="4">
    <source>
        <dbReference type="Proteomes" id="UP000630887"/>
    </source>
</evidence>
<evidence type="ECO:0000256" key="1">
    <source>
        <dbReference type="SAM" id="Phobius"/>
    </source>
</evidence>
<comment type="caution">
    <text evidence="3">The sequence shown here is derived from an EMBL/GenBank/DDBJ whole genome shotgun (WGS) entry which is preliminary data.</text>
</comment>
<proteinExistence type="predicted"/>
<protein>
    <recommendedName>
        <fullName evidence="2">VanZ-like domain-containing protein</fullName>
    </recommendedName>
</protein>
<feature type="transmembrane region" description="Helical" evidence="1">
    <location>
        <begin position="12"/>
        <end position="38"/>
    </location>
</feature>
<name>A0A8J3L2X3_9ACTN</name>
<dbReference type="EMBL" id="BONI01000111">
    <property type="protein sequence ID" value="GIG11047.1"/>
    <property type="molecule type" value="Genomic_DNA"/>
</dbReference>
<keyword evidence="1" id="KW-1133">Transmembrane helix</keyword>
<keyword evidence="4" id="KW-1185">Reference proteome</keyword>
<dbReference type="Pfam" id="PF04892">
    <property type="entry name" value="VanZ"/>
    <property type="match status" value="1"/>
</dbReference>
<feature type="transmembrane region" description="Helical" evidence="1">
    <location>
        <begin position="50"/>
        <end position="69"/>
    </location>
</feature>
<dbReference type="AlphaFoldDB" id="A0A8J3L2X3"/>
<feature type="domain" description="VanZ-like" evidence="2">
    <location>
        <begin position="65"/>
        <end position="180"/>
    </location>
</feature>
<evidence type="ECO:0000313" key="3">
    <source>
        <dbReference type="EMBL" id="GIG11047.1"/>
    </source>
</evidence>
<dbReference type="InterPro" id="IPR053150">
    <property type="entry name" value="Teicoplanin_resist-assoc"/>
</dbReference>
<dbReference type="PANTHER" id="PTHR36834:SF1">
    <property type="entry name" value="INTEGRAL MEMBRANE PROTEIN"/>
    <property type="match status" value="1"/>
</dbReference>
<keyword evidence="1" id="KW-0812">Transmembrane</keyword>
<keyword evidence="1" id="KW-0472">Membrane</keyword>
<evidence type="ECO:0000259" key="2">
    <source>
        <dbReference type="Pfam" id="PF04892"/>
    </source>
</evidence>
<dbReference type="Proteomes" id="UP000630887">
    <property type="component" value="Unassembled WGS sequence"/>
</dbReference>